<feature type="transmembrane region" description="Helical" evidence="7">
    <location>
        <begin position="364"/>
        <end position="383"/>
    </location>
</feature>
<keyword evidence="5 7" id="KW-1133">Transmembrane helix</keyword>
<dbReference type="InterPro" id="IPR000731">
    <property type="entry name" value="SSD"/>
</dbReference>
<dbReference type="Gene3D" id="1.20.1640.10">
    <property type="entry name" value="Multidrug efflux transporter AcrB transmembrane domain"/>
    <property type="match status" value="2"/>
</dbReference>
<reference evidence="9 10" key="1">
    <citation type="submission" date="2018-03" db="EMBL/GenBank/DDBJ databases">
        <title>Genomic Encyclopedia of Type Strains, Phase III (KMG-III): the genomes of soil and plant-associated and newly described type strains.</title>
        <authorList>
            <person name="Whitman W."/>
        </authorList>
    </citation>
    <scope>NUCLEOTIDE SEQUENCE [LARGE SCALE GENOMIC DNA]</scope>
    <source>
        <strain evidence="9 10">CGMCC 4.7125</strain>
    </source>
</reference>
<feature type="transmembrane region" description="Helical" evidence="7">
    <location>
        <begin position="576"/>
        <end position="595"/>
    </location>
</feature>
<keyword evidence="6 7" id="KW-0472">Membrane</keyword>
<feature type="transmembrane region" description="Helical" evidence="7">
    <location>
        <begin position="232"/>
        <end position="250"/>
    </location>
</feature>
<dbReference type="PROSITE" id="PS50156">
    <property type="entry name" value="SSD"/>
    <property type="match status" value="1"/>
</dbReference>
<feature type="transmembrane region" description="Helical" evidence="7">
    <location>
        <begin position="512"/>
        <end position="531"/>
    </location>
</feature>
<evidence type="ECO:0000256" key="1">
    <source>
        <dbReference type="ARBA" id="ARBA00004651"/>
    </source>
</evidence>
<evidence type="ECO:0000256" key="2">
    <source>
        <dbReference type="ARBA" id="ARBA00010157"/>
    </source>
</evidence>
<protein>
    <submittedName>
        <fullName evidence="9">RND superfamily putative drug exporter</fullName>
    </submittedName>
</protein>
<feature type="transmembrane region" description="Helical" evidence="7">
    <location>
        <begin position="203"/>
        <end position="220"/>
    </location>
</feature>
<dbReference type="PANTHER" id="PTHR33406:SF11">
    <property type="entry name" value="MEMBRANE PROTEIN SCO6666-RELATED"/>
    <property type="match status" value="1"/>
</dbReference>
<evidence type="ECO:0000313" key="10">
    <source>
        <dbReference type="Proteomes" id="UP000238362"/>
    </source>
</evidence>
<feature type="transmembrane region" description="Helical" evidence="7">
    <location>
        <begin position="652"/>
        <end position="672"/>
    </location>
</feature>
<dbReference type="Proteomes" id="UP000238362">
    <property type="component" value="Unassembled WGS sequence"/>
</dbReference>
<gene>
    <name evidence="9" type="ORF">B0I33_104378</name>
</gene>
<dbReference type="SUPFAM" id="SSF82866">
    <property type="entry name" value="Multidrug efflux transporter AcrB transmembrane domain"/>
    <property type="match status" value="2"/>
</dbReference>
<dbReference type="Pfam" id="PF03176">
    <property type="entry name" value="MMPL"/>
    <property type="match status" value="2"/>
</dbReference>
<evidence type="ECO:0000256" key="3">
    <source>
        <dbReference type="ARBA" id="ARBA00022475"/>
    </source>
</evidence>
<proteinExistence type="inferred from homology"/>
<feature type="transmembrane region" description="Helical" evidence="7">
    <location>
        <begin position="543"/>
        <end position="564"/>
    </location>
</feature>
<comment type="subcellular location">
    <subcellularLocation>
        <location evidence="1">Cell membrane</location>
        <topology evidence="1">Multi-pass membrane protein</topology>
    </subcellularLocation>
</comment>
<evidence type="ECO:0000256" key="5">
    <source>
        <dbReference type="ARBA" id="ARBA00022989"/>
    </source>
</evidence>
<dbReference type="PANTHER" id="PTHR33406">
    <property type="entry name" value="MEMBRANE PROTEIN MJ1562-RELATED"/>
    <property type="match status" value="1"/>
</dbReference>
<dbReference type="InterPro" id="IPR004869">
    <property type="entry name" value="MMPL_dom"/>
</dbReference>
<dbReference type="AlphaFoldDB" id="A0A2T0LX09"/>
<dbReference type="EMBL" id="PVNH01000004">
    <property type="protein sequence ID" value="PRX48561.1"/>
    <property type="molecule type" value="Genomic_DNA"/>
</dbReference>
<feature type="transmembrane region" description="Helical" evidence="7">
    <location>
        <begin position="627"/>
        <end position="646"/>
    </location>
</feature>
<feature type="domain" description="SSD" evidence="8">
    <location>
        <begin position="181"/>
        <end position="328"/>
    </location>
</feature>
<dbReference type="OrthoDB" id="7051771at2"/>
<keyword evidence="10" id="KW-1185">Reference proteome</keyword>
<feature type="transmembrane region" description="Helical" evidence="7">
    <location>
        <begin position="305"/>
        <end position="334"/>
    </location>
</feature>
<keyword evidence="3" id="KW-1003">Cell membrane</keyword>
<organism evidence="9 10">
    <name type="scientific">Prauserella shujinwangii</name>
    <dbReference type="NCBI Taxonomy" id="1453103"/>
    <lineage>
        <taxon>Bacteria</taxon>
        <taxon>Bacillati</taxon>
        <taxon>Actinomycetota</taxon>
        <taxon>Actinomycetes</taxon>
        <taxon>Pseudonocardiales</taxon>
        <taxon>Pseudonocardiaceae</taxon>
        <taxon>Prauserella</taxon>
    </lineage>
</organism>
<comment type="caution">
    <text evidence="9">The sequence shown here is derived from an EMBL/GenBank/DDBJ whole genome shotgun (WGS) entry which is preliminary data.</text>
</comment>
<dbReference type="InterPro" id="IPR050545">
    <property type="entry name" value="Mycobact_MmpL"/>
</dbReference>
<feature type="transmembrane region" description="Helical" evidence="7">
    <location>
        <begin position="271"/>
        <end position="299"/>
    </location>
</feature>
<evidence type="ECO:0000256" key="7">
    <source>
        <dbReference type="SAM" id="Phobius"/>
    </source>
</evidence>
<dbReference type="GO" id="GO:0005886">
    <property type="term" value="C:plasma membrane"/>
    <property type="evidence" value="ECO:0007669"/>
    <property type="project" value="UniProtKB-SubCell"/>
</dbReference>
<evidence type="ECO:0000256" key="6">
    <source>
        <dbReference type="ARBA" id="ARBA00023136"/>
    </source>
</evidence>
<evidence type="ECO:0000256" key="4">
    <source>
        <dbReference type="ARBA" id="ARBA00022692"/>
    </source>
</evidence>
<dbReference type="RefSeq" id="WP_106178632.1">
    <property type="nucleotide sequence ID" value="NZ_PVNH01000004.1"/>
</dbReference>
<sequence length="717" mass="73934">MALLLSRLARFSFRRRGLVTAVWATLLVLLGLGAMTLSGQMTNSVSMPGTESQQAIDRLQDEFPQAAVGGATARVAIAAPEGETLAEPANRAAVTEVVGALREAPKVVNVADPFQSRSVSPDGRVALAQVSYQVQAFELTEADRDALMAAADTGRQAGLTVEFGGDAVQPMPVTEPTEGIGVAVAALVLVITFGSLIAAGLPLLTALLGIGVGMSAIWIASGPLELNSNTPVLALMLGLAVGIDYALFIVSRYRHELQQGRAPEDAAAHAVGTAGSAVVFAGLTVIIALAGLTVVGIPLLGEMGLAASVTVAIAVLIALTLLPALLGFAGARVLGGRIPGLRGRDGDRRGVGARWASFVARRRIPVLVAAVAALGVVAIPASGMQLGLPDDSTAAPGTTQRAAYELVSSGFGEGANGPLTIVVEDAGNGASAAAQETARLIGDLPDVAAVTPPQLSPQGGTALLTAIPQSGPSSQATEDLVETIRDRTGDHVAVTGQTAMNIDVSQTMSDALLPYLALIVGLAFVLLTLVFRSLVVPLKATVGFLGSVVATFGAVVAVFQWGWLSDVLGVETTGPIMSMLPILLIGVLFGLAMDYQVFLVTRMREEHVHGADPDTAMITGFRHGSRVVVAAALIMISVFAGFVLAQDTLIQSIGFALAFGVAVDAFVVRMTIVPAVMSLLGRSAWWLPAWLGRVLPNLDVEGERLGGRRPDRTLEPV</sequence>
<evidence type="ECO:0000313" key="9">
    <source>
        <dbReference type="EMBL" id="PRX48561.1"/>
    </source>
</evidence>
<evidence type="ECO:0000259" key="8">
    <source>
        <dbReference type="PROSITE" id="PS50156"/>
    </source>
</evidence>
<feature type="transmembrane region" description="Helical" evidence="7">
    <location>
        <begin position="179"/>
        <end position="198"/>
    </location>
</feature>
<comment type="similarity">
    <text evidence="2">Belongs to the resistance-nodulation-cell division (RND) (TC 2.A.6) family. MmpL subfamily.</text>
</comment>
<name>A0A2T0LX09_9PSEU</name>
<keyword evidence="4 7" id="KW-0812">Transmembrane</keyword>
<accession>A0A2T0LX09</accession>